<evidence type="ECO:0000313" key="6">
    <source>
        <dbReference type="Proteomes" id="UP000289166"/>
    </source>
</evidence>
<protein>
    <recommendedName>
        <fullName evidence="4">4Fe-4S ferredoxin-type domain-containing protein</fullName>
    </recommendedName>
</protein>
<keyword evidence="2" id="KW-0408">Iron</keyword>
<dbReference type="InterPro" id="IPR052977">
    <property type="entry name" value="Polyferredoxin-like_ET"/>
</dbReference>
<keyword evidence="1" id="KW-0479">Metal-binding</keyword>
<evidence type="ECO:0000256" key="1">
    <source>
        <dbReference type="ARBA" id="ARBA00022723"/>
    </source>
</evidence>
<evidence type="ECO:0000256" key="2">
    <source>
        <dbReference type="ARBA" id="ARBA00023004"/>
    </source>
</evidence>
<dbReference type="PROSITE" id="PS51379">
    <property type="entry name" value="4FE4S_FER_2"/>
    <property type="match status" value="2"/>
</dbReference>
<evidence type="ECO:0000259" key="4">
    <source>
        <dbReference type="PROSITE" id="PS51379"/>
    </source>
</evidence>
<dbReference type="SUPFAM" id="SSF54862">
    <property type="entry name" value="4Fe-4S ferredoxins"/>
    <property type="match status" value="1"/>
</dbReference>
<dbReference type="InterPro" id="IPR017900">
    <property type="entry name" value="4Fe4S_Fe_S_CS"/>
</dbReference>
<reference evidence="6" key="1">
    <citation type="submission" date="2018-11" db="EMBL/GenBank/DDBJ databases">
        <title>Genome sequencing of a novel mesophilic and cellulolytic organism within the genus Hungateiclostridium.</title>
        <authorList>
            <person name="Rettenmaier R."/>
            <person name="Liebl W."/>
            <person name="Zverlov V."/>
        </authorList>
    </citation>
    <scope>NUCLEOTIDE SEQUENCE [LARGE SCALE GENOMIC DNA]</scope>
    <source>
        <strain evidence="6">N2K1</strain>
    </source>
</reference>
<dbReference type="GO" id="GO:0051536">
    <property type="term" value="F:iron-sulfur cluster binding"/>
    <property type="evidence" value="ECO:0007669"/>
    <property type="project" value="UniProtKB-KW"/>
</dbReference>
<proteinExistence type="predicted"/>
<dbReference type="EMBL" id="RLII01000014">
    <property type="protein sequence ID" value="RXE58681.1"/>
    <property type="molecule type" value="Genomic_DNA"/>
</dbReference>
<dbReference type="Proteomes" id="UP000289166">
    <property type="component" value="Unassembled WGS sequence"/>
</dbReference>
<dbReference type="RefSeq" id="WP_128706108.1">
    <property type="nucleotide sequence ID" value="NZ_RLII01000014.1"/>
</dbReference>
<name>A0A4Q0I3C4_9FIRM</name>
<dbReference type="InterPro" id="IPR017896">
    <property type="entry name" value="4Fe4S_Fe-S-bd"/>
</dbReference>
<gene>
    <name evidence="5" type="ORF">EFD62_10945</name>
</gene>
<keyword evidence="6" id="KW-1185">Reference proteome</keyword>
<dbReference type="PROSITE" id="PS00198">
    <property type="entry name" value="4FE4S_FER_1"/>
    <property type="match status" value="1"/>
</dbReference>
<dbReference type="PANTHER" id="PTHR43193">
    <property type="match status" value="1"/>
</dbReference>
<accession>A0A4Q0I3C4</accession>
<dbReference type="AlphaFoldDB" id="A0A4Q0I3C4"/>
<feature type="domain" description="4Fe-4S ferredoxin-type" evidence="4">
    <location>
        <begin position="48"/>
        <end position="79"/>
    </location>
</feature>
<dbReference type="Gene3D" id="3.30.70.20">
    <property type="match status" value="1"/>
</dbReference>
<organism evidence="5 6">
    <name type="scientific">Acetivibrio mesophilus</name>
    <dbReference type="NCBI Taxonomy" id="2487273"/>
    <lineage>
        <taxon>Bacteria</taxon>
        <taxon>Bacillati</taxon>
        <taxon>Bacillota</taxon>
        <taxon>Clostridia</taxon>
        <taxon>Eubacteriales</taxon>
        <taxon>Oscillospiraceae</taxon>
        <taxon>Acetivibrio</taxon>
    </lineage>
</organism>
<feature type="domain" description="4Fe-4S ferredoxin-type" evidence="4">
    <location>
        <begin position="14"/>
        <end position="43"/>
    </location>
</feature>
<evidence type="ECO:0000256" key="3">
    <source>
        <dbReference type="ARBA" id="ARBA00023014"/>
    </source>
</evidence>
<dbReference type="Pfam" id="PF04432">
    <property type="entry name" value="FrhB_FdhB_C"/>
    <property type="match status" value="1"/>
</dbReference>
<dbReference type="OrthoDB" id="430408at2"/>
<sequence length="394" mass="45538">MNDFLSKSPKYSIPDLSSDNAKCCGCFACYSICPKKAISMKIDGEGFYYPVIDEEVCVKCNKCINTCNFKKEHIPHSEDTLVYAVKHKEKNILVNSSSGAAFTGLSDIILEQGGAIACSMFDYKVKIPKFVIASEKKQRDLARGSIYVQSYIGDIFLDAYGWIINNPDKDLLFIGTGCQTAGFREFIENIDKNYLNKVYFVDIICHGAPSPQFWTQYCTYLERRYKGEITYVTFKDKRNGWNRPTAAVKIGQNKEIMLKDYIKIYYEHCVLRPACYHCPYTNLERNTDITIGDYWGIEKVNPEFHSEKGCSLILIHTLRGKELFEKTKKVFDVWDSDIKSCLQPNLCHPTECPQNRKVFWDDYECKGLEYVLDKYGKDKFIVRVKRKIKRLFSD</sequence>
<dbReference type="Pfam" id="PF12838">
    <property type="entry name" value="Fer4_7"/>
    <property type="match status" value="1"/>
</dbReference>
<dbReference type="PANTHER" id="PTHR43193:SF2">
    <property type="entry name" value="POLYFERREDOXIN PROTEIN FWDF"/>
    <property type="match status" value="1"/>
</dbReference>
<comment type="caution">
    <text evidence="5">The sequence shown here is derived from an EMBL/GenBank/DDBJ whole genome shotgun (WGS) entry which is preliminary data.</text>
</comment>
<dbReference type="InterPro" id="IPR007525">
    <property type="entry name" value="FrhB_FdhB_C"/>
</dbReference>
<evidence type="ECO:0000313" key="5">
    <source>
        <dbReference type="EMBL" id="RXE58681.1"/>
    </source>
</evidence>
<dbReference type="GO" id="GO:0046872">
    <property type="term" value="F:metal ion binding"/>
    <property type="evidence" value="ECO:0007669"/>
    <property type="project" value="UniProtKB-KW"/>
</dbReference>
<keyword evidence="3" id="KW-0411">Iron-sulfur</keyword>